<dbReference type="GO" id="GO:0031177">
    <property type="term" value="F:phosphopantetheine binding"/>
    <property type="evidence" value="ECO:0007669"/>
    <property type="project" value="TreeGrafter"/>
</dbReference>
<dbReference type="Gene3D" id="3.30.300.30">
    <property type="match status" value="2"/>
</dbReference>
<dbReference type="InterPro" id="IPR029479">
    <property type="entry name" value="Nitroreductase"/>
</dbReference>
<dbReference type="PANTHER" id="PTHR45527">
    <property type="entry name" value="NONRIBOSOMAL PEPTIDE SYNTHETASE"/>
    <property type="match status" value="1"/>
</dbReference>
<dbReference type="Gene3D" id="3.40.109.10">
    <property type="entry name" value="NADH Oxidase"/>
    <property type="match status" value="1"/>
</dbReference>
<protein>
    <recommendedName>
        <fullName evidence="1">Carrier domain-containing protein</fullName>
    </recommendedName>
</protein>
<dbReference type="GO" id="GO:0044550">
    <property type="term" value="P:secondary metabolite biosynthetic process"/>
    <property type="evidence" value="ECO:0007669"/>
    <property type="project" value="TreeGrafter"/>
</dbReference>
<dbReference type="Gene3D" id="2.30.38.10">
    <property type="entry name" value="Luciferase, Domain 3"/>
    <property type="match status" value="1"/>
</dbReference>
<dbReference type="PROSITE" id="PS50075">
    <property type="entry name" value="CARRIER"/>
    <property type="match status" value="1"/>
</dbReference>
<dbReference type="SUPFAM" id="SSF55469">
    <property type="entry name" value="FMN-dependent nitroreductase-like"/>
    <property type="match status" value="1"/>
</dbReference>
<reference evidence="2 3" key="1">
    <citation type="submission" date="2018-01" db="EMBL/GenBank/DDBJ databases">
        <title>Co-occurrence of chitin degradation, pigmentation and bioactivity in marine Pseudoalteromonas.</title>
        <authorList>
            <person name="Paulsen S."/>
            <person name="Gram L."/>
            <person name="Machado H."/>
        </authorList>
    </citation>
    <scope>NUCLEOTIDE SEQUENCE [LARGE SCALE GENOMIC DNA]</scope>
    <source>
        <strain evidence="2 3">S1946</strain>
    </source>
</reference>
<dbReference type="PANTHER" id="PTHR45527:SF1">
    <property type="entry name" value="FATTY ACID SYNTHASE"/>
    <property type="match status" value="1"/>
</dbReference>
<dbReference type="InterPro" id="IPR009081">
    <property type="entry name" value="PP-bd_ACP"/>
</dbReference>
<gene>
    <name evidence="2" type="ORF">C3B51_00735</name>
</gene>
<dbReference type="GO" id="GO:0043041">
    <property type="term" value="P:amino acid activation for nonribosomal peptide biosynthetic process"/>
    <property type="evidence" value="ECO:0007669"/>
    <property type="project" value="TreeGrafter"/>
</dbReference>
<evidence type="ECO:0000313" key="3">
    <source>
        <dbReference type="Proteomes" id="UP000292345"/>
    </source>
</evidence>
<dbReference type="Gene3D" id="1.10.1200.10">
    <property type="entry name" value="ACP-like"/>
    <property type="match status" value="1"/>
</dbReference>
<dbReference type="Pfam" id="PF00881">
    <property type="entry name" value="Nitroreductase"/>
    <property type="match status" value="1"/>
</dbReference>
<dbReference type="EMBL" id="PPUZ01000002">
    <property type="protein sequence ID" value="RZM85209.1"/>
    <property type="molecule type" value="Genomic_DNA"/>
</dbReference>
<feature type="domain" description="Carrier" evidence="1">
    <location>
        <begin position="426"/>
        <end position="501"/>
    </location>
</feature>
<dbReference type="InterPro" id="IPR000415">
    <property type="entry name" value="Nitroreductase-like"/>
</dbReference>
<dbReference type="SUPFAM" id="SSF47336">
    <property type="entry name" value="ACP-like"/>
    <property type="match status" value="1"/>
</dbReference>
<dbReference type="AlphaFoldDB" id="A0A4Q7EMU6"/>
<comment type="caution">
    <text evidence="2">The sequence shown here is derived from an EMBL/GenBank/DDBJ whole genome shotgun (WGS) entry which is preliminary data.</text>
</comment>
<dbReference type="GO" id="GO:0005737">
    <property type="term" value="C:cytoplasm"/>
    <property type="evidence" value="ECO:0007669"/>
    <property type="project" value="TreeGrafter"/>
</dbReference>
<sequence length="531" mass="59025">MNPCPTWVAGEMYISGAGVTAGYMNQPQLTAERYVKLPTEDTVYFKSGDMGRYLPNGQIEFVGRNDHQVKIRGLRIELPEIEAVAESLPEVSRAVALVKQTDQGPKLRLWVQAGCVMAESVSTPIDFDGQESDFESSDMSVADVSERLTRKLEYRAQQVADESALHTLPDIQHEQLNQLKSYREFASQTMSLDAFSRCLALLRARTSGGEMKSGYGSAGGLFPVQIYFHLKENCVESLQAGLYRYYPLQHAVAYVNATQADPEQHFNHNRVTCENAPIAMYFVLHEPTIVPQYGQFSESMGHIEVGMIAQLLRSEGPKIDLGICQIGGLKDQARLEQDLGLTSDHTYLGSLLMGQIDHHAKEAEMLSQSEITARVREQLSASLPNYMVPDEIGVLPELPLTANGKVDRKALLTKEVATQSSMEISQPTNELEAILCDTFKSIVGAEQVSTTERFFDMGANSALLVQVYHAFRKQVDIEFKLIEMFKHPTVSGLIASIAQPATLQADTASSEAELERLRRKRTTLRNRLKKG</sequence>
<dbReference type="GO" id="GO:0016491">
    <property type="term" value="F:oxidoreductase activity"/>
    <property type="evidence" value="ECO:0007669"/>
    <property type="project" value="InterPro"/>
</dbReference>
<organism evidence="2 3">
    <name type="scientific">Pseudoalteromonas rubra</name>
    <dbReference type="NCBI Taxonomy" id="43658"/>
    <lineage>
        <taxon>Bacteria</taxon>
        <taxon>Pseudomonadati</taxon>
        <taxon>Pseudomonadota</taxon>
        <taxon>Gammaproteobacteria</taxon>
        <taxon>Alteromonadales</taxon>
        <taxon>Pseudoalteromonadaceae</taxon>
        <taxon>Pseudoalteromonas</taxon>
    </lineage>
</organism>
<accession>A0A4Q7EMU6</accession>
<dbReference type="InterPro" id="IPR045851">
    <property type="entry name" value="AMP-bd_C_sf"/>
</dbReference>
<dbReference type="Pfam" id="PF00550">
    <property type="entry name" value="PP-binding"/>
    <property type="match status" value="1"/>
</dbReference>
<evidence type="ECO:0000259" key="1">
    <source>
        <dbReference type="PROSITE" id="PS50075"/>
    </source>
</evidence>
<evidence type="ECO:0000313" key="2">
    <source>
        <dbReference type="EMBL" id="RZM85209.1"/>
    </source>
</evidence>
<dbReference type="SUPFAM" id="SSF56801">
    <property type="entry name" value="Acetyl-CoA synthetase-like"/>
    <property type="match status" value="1"/>
</dbReference>
<dbReference type="CDD" id="cd02142">
    <property type="entry name" value="McbC_SagB-like_oxidoreductase"/>
    <property type="match status" value="1"/>
</dbReference>
<name>A0A4Q7EMU6_9GAMM</name>
<dbReference type="InterPro" id="IPR036736">
    <property type="entry name" value="ACP-like_sf"/>
</dbReference>
<proteinExistence type="predicted"/>
<dbReference type="Proteomes" id="UP000292345">
    <property type="component" value="Unassembled WGS sequence"/>
</dbReference>